<proteinExistence type="predicted"/>
<protein>
    <submittedName>
        <fullName evidence="1">Uncharacterized protein</fullName>
    </submittedName>
</protein>
<feature type="non-terminal residue" evidence="1">
    <location>
        <position position="1"/>
    </location>
</feature>
<sequence length="36" mass="4319">EAWVFDPGKVLDPINEFMAENNEGWYPPWEAFSRYL</sequence>
<reference evidence="1" key="1">
    <citation type="journal article" date="2014" name="Front. Microbiol.">
        <title>High frequency of phylogenetically diverse reductive dehalogenase-homologous genes in deep subseafloor sedimentary metagenomes.</title>
        <authorList>
            <person name="Kawai M."/>
            <person name="Futagami T."/>
            <person name="Toyoda A."/>
            <person name="Takaki Y."/>
            <person name="Nishi S."/>
            <person name="Hori S."/>
            <person name="Arai W."/>
            <person name="Tsubouchi T."/>
            <person name="Morono Y."/>
            <person name="Uchiyama I."/>
            <person name="Ito T."/>
            <person name="Fujiyama A."/>
            <person name="Inagaki F."/>
            <person name="Takami H."/>
        </authorList>
    </citation>
    <scope>NUCLEOTIDE SEQUENCE</scope>
    <source>
        <strain evidence="1">Expedition CK06-06</strain>
    </source>
</reference>
<name>X1S676_9ZZZZ</name>
<gene>
    <name evidence="1" type="ORF">S12H4_01700</name>
</gene>
<comment type="caution">
    <text evidence="1">The sequence shown here is derived from an EMBL/GenBank/DDBJ whole genome shotgun (WGS) entry which is preliminary data.</text>
</comment>
<dbReference type="AlphaFoldDB" id="X1S676"/>
<organism evidence="1">
    <name type="scientific">marine sediment metagenome</name>
    <dbReference type="NCBI Taxonomy" id="412755"/>
    <lineage>
        <taxon>unclassified sequences</taxon>
        <taxon>metagenomes</taxon>
        <taxon>ecological metagenomes</taxon>
    </lineage>
</organism>
<accession>X1S676</accession>
<evidence type="ECO:0000313" key="1">
    <source>
        <dbReference type="EMBL" id="GAI63319.1"/>
    </source>
</evidence>
<dbReference type="EMBL" id="BARW01000360">
    <property type="protein sequence ID" value="GAI63319.1"/>
    <property type="molecule type" value="Genomic_DNA"/>
</dbReference>